<feature type="chain" id="PRO_5035966806" description="Metalloendopeptidase" evidence="11">
    <location>
        <begin position="19"/>
        <end position="974"/>
    </location>
</feature>
<dbReference type="SUPFAM" id="SSF55486">
    <property type="entry name" value="Metalloproteases ('zincins'), catalytic domain"/>
    <property type="match status" value="1"/>
</dbReference>
<feature type="region of interest" description="Disordered" evidence="12">
    <location>
        <begin position="666"/>
        <end position="688"/>
    </location>
</feature>
<feature type="binding site" evidence="10">
    <location>
        <position position="406"/>
    </location>
    <ligand>
        <name>Zn(2+)</name>
        <dbReference type="ChEBI" id="CHEBI:29105"/>
        <note>catalytic</note>
    </ligand>
</feature>
<dbReference type="Pfam" id="PF24976">
    <property type="entry name" value="Lipocalin_10"/>
    <property type="match status" value="1"/>
</dbReference>
<evidence type="ECO:0000256" key="7">
    <source>
        <dbReference type="ARBA" id="ARBA00023145"/>
    </source>
</evidence>
<dbReference type="PANTHER" id="PTHR10127:SF898">
    <property type="entry name" value="ZINC METALLOPROTEINASE NAS-30"/>
    <property type="match status" value="1"/>
</dbReference>
<dbReference type="OrthoDB" id="291007at2759"/>
<dbReference type="CDD" id="cd04280">
    <property type="entry name" value="ZnMc_astacin_like"/>
    <property type="match status" value="1"/>
</dbReference>
<feature type="region of interest" description="Disordered" evidence="12">
    <location>
        <begin position="64"/>
        <end position="123"/>
    </location>
</feature>
<evidence type="ECO:0000256" key="10">
    <source>
        <dbReference type="PROSITE-ProRule" id="PRU01211"/>
    </source>
</evidence>
<feature type="domain" description="Peptidase M12A" evidence="13">
    <location>
        <begin position="318"/>
        <end position="510"/>
    </location>
</feature>
<dbReference type="EMBL" id="CADEPM010000006">
    <property type="protein sequence ID" value="CAB3407045.1"/>
    <property type="molecule type" value="Genomic_DNA"/>
</dbReference>
<dbReference type="InterPro" id="IPR024079">
    <property type="entry name" value="MetalloPept_cat_dom_sf"/>
</dbReference>
<dbReference type="InterPro" id="IPR035914">
    <property type="entry name" value="Sperma_CUB_dom_sf"/>
</dbReference>
<dbReference type="GO" id="GO:0004222">
    <property type="term" value="F:metalloendopeptidase activity"/>
    <property type="evidence" value="ECO:0007669"/>
    <property type="project" value="UniProtKB-UniRule"/>
</dbReference>
<keyword evidence="7" id="KW-0865">Zymogen</keyword>
<evidence type="ECO:0000313" key="14">
    <source>
        <dbReference type="EMBL" id="CAB3407045.1"/>
    </source>
</evidence>
<keyword evidence="5 10" id="KW-0862">Zinc</keyword>
<comment type="cofactor">
    <cofactor evidence="10 11">
        <name>Zn(2+)</name>
        <dbReference type="ChEBI" id="CHEBI:29105"/>
    </cofactor>
    <text evidence="10 11">Binds 1 zinc ion per subunit.</text>
</comment>
<dbReference type="InterPro" id="IPR001506">
    <property type="entry name" value="Peptidase_M12A"/>
</dbReference>
<dbReference type="InterPro" id="IPR000742">
    <property type="entry name" value="EGF"/>
</dbReference>
<evidence type="ECO:0000256" key="11">
    <source>
        <dbReference type="RuleBase" id="RU361183"/>
    </source>
</evidence>
<feature type="signal peptide" evidence="11">
    <location>
        <begin position="1"/>
        <end position="18"/>
    </location>
</feature>
<keyword evidence="1" id="KW-0245">EGF-like domain</keyword>
<comment type="caution">
    <text evidence="10">Lacks conserved residue(s) required for the propagation of feature annotation.</text>
</comment>
<evidence type="ECO:0000256" key="12">
    <source>
        <dbReference type="SAM" id="MobiDB-lite"/>
    </source>
</evidence>
<dbReference type="InterPro" id="IPR006026">
    <property type="entry name" value="Peptidase_Metallo"/>
</dbReference>
<evidence type="ECO:0000256" key="8">
    <source>
        <dbReference type="ARBA" id="ARBA00023157"/>
    </source>
</evidence>
<evidence type="ECO:0000256" key="4">
    <source>
        <dbReference type="ARBA" id="ARBA00022801"/>
    </source>
</evidence>
<evidence type="ECO:0000256" key="3">
    <source>
        <dbReference type="ARBA" id="ARBA00022723"/>
    </source>
</evidence>
<dbReference type="Pfam" id="PF01400">
    <property type="entry name" value="Astacin"/>
    <property type="match status" value="1"/>
</dbReference>
<evidence type="ECO:0000256" key="2">
    <source>
        <dbReference type="ARBA" id="ARBA00022670"/>
    </source>
</evidence>
<feature type="binding site" evidence="10">
    <location>
        <position position="410"/>
    </location>
    <ligand>
        <name>Zn(2+)</name>
        <dbReference type="ChEBI" id="CHEBI:29105"/>
        <note>catalytic</note>
    </ligand>
</feature>
<evidence type="ECO:0000256" key="1">
    <source>
        <dbReference type="ARBA" id="ARBA00022536"/>
    </source>
</evidence>
<dbReference type="SUPFAM" id="SSF50814">
    <property type="entry name" value="Lipocalins"/>
    <property type="match status" value="1"/>
</dbReference>
<name>A0A8S1F5A1_9PELO</name>
<keyword evidence="4 10" id="KW-0378">Hydrolase</keyword>
<organism evidence="14 15">
    <name type="scientific">Caenorhabditis bovis</name>
    <dbReference type="NCBI Taxonomy" id="2654633"/>
    <lineage>
        <taxon>Eukaryota</taxon>
        <taxon>Metazoa</taxon>
        <taxon>Ecdysozoa</taxon>
        <taxon>Nematoda</taxon>
        <taxon>Chromadorea</taxon>
        <taxon>Rhabditida</taxon>
        <taxon>Rhabditina</taxon>
        <taxon>Rhabditomorpha</taxon>
        <taxon>Rhabditoidea</taxon>
        <taxon>Rhabditidae</taxon>
        <taxon>Peloderinae</taxon>
        <taxon>Caenorhabditis</taxon>
    </lineage>
</organism>
<feature type="compositionally biased region" description="Low complexity" evidence="12">
    <location>
        <begin position="109"/>
        <end position="119"/>
    </location>
</feature>
<keyword evidence="8" id="KW-1015">Disulfide bond</keyword>
<dbReference type="EC" id="3.4.24.-" evidence="11"/>
<dbReference type="InterPro" id="IPR012674">
    <property type="entry name" value="Calycin"/>
</dbReference>
<dbReference type="AlphaFoldDB" id="A0A8S1F5A1"/>
<feature type="active site" evidence="10">
    <location>
        <position position="407"/>
    </location>
</feature>
<sequence>MHWAVLPLLAVLAALVQAQDFMSFLQPFLGGAGGAGGGNPFGAIASNPQIGGLIQQFAGGAASNLFAPKRPPAGPRAPARPGPARPAPIPTDEDYNTDLANPAPKPRARASPSAPQADSPRARKIERFRNIARTFSPFFFNEQEQQQQQQQQPVTPAPQFQNIFFNPETPAPFTFAPFSLPTISTLEPGPTLAPFKPTTASPQLLAHNTARMIREIATFSDGGRSRDQDFGAVQTLMQAFFEAMASNNNAAGAAGASALSDAPVDLRPRADGTELGANRQLTNKLFESDMVLTVPQMKAVVLAAQEARNPYGRRRKRKVITGSVYRWKGVIPYRFKGGDPKWKQLIREGLSLWEKETCVRWQENGPGKDYVIFFRGSGCYSSVGRTGGSQLISIGYGCEDKGIVAHEVGHSLGFWHEQSRPDRDQYIHLRKEWLIKGTDGNFEKRSWEEIEDMGVPYDIGSVMHYGSNAFTKDWDQITIETLDKRYQATIGQRAKLSFIDVKQVNRLYCNSVCQKNLPCQHGGYPDPHNCAKCKCPDGLGGAHCERVQIGTDHPKCGGELVATDEWQEMNYRGKRTCNWRINAPKGRVRLVITEIRYQCASSCKAYIEVKHNSDFQQTGFRVCCFDKTYDVISDQSEAILLSNANHVDYEVSYKLQYIRDNGKPLPKPKPTSTWVPGKENRPFRGIETGGSGGGQTIEKFILNALPKIRDPRRPLESVASIVGEYGLATLFGIAHNVGQVRPFVNAIPIPGRNVPILRLFENYAASCRPKEKKDFSIDQLASLLQSLQMDEVASKVYNSLFFSMADMQIEKFMGRWYTVVDSKKVHPENCSIFFFDMLAQTPYTATFTSKQYSFYNGNTVTNEGYGSMSGTEPGAVLITTGHPSDQCPYFPVKIGGLNSTGDYEYMILSTPLKYPTMVLTRDMSMFHEKYSQEVYDFVEKYGFMSPLAALNTRLHFVDVDVCKDANQLYRDASI</sequence>
<dbReference type="InterPro" id="IPR000859">
    <property type="entry name" value="CUB_dom"/>
</dbReference>
<evidence type="ECO:0000256" key="6">
    <source>
        <dbReference type="ARBA" id="ARBA00023049"/>
    </source>
</evidence>
<dbReference type="Gene3D" id="2.60.120.290">
    <property type="entry name" value="Spermadhesin, CUB domain"/>
    <property type="match status" value="1"/>
</dbReference>
<keyword evidence="2 10" id="KW-0645">Protease</keyword>
<comment type="caution">
    <text evidence="14">The sequence shown here is derived from an EMBL/GenBank/DDBJ whole genome shotgun (WGS) entry which is preliminary data.</text>
</comment>
<keyword evidence="6 10" id="KW-0482">Metalloprotease</keyword>
<dbReference type="InterPro" id="IPR034035">
    <property type="entry name" value="Astacin-like_dom"/>
</dbReference>
<dbReference type="GO" id="GO:0018996">
    <property type="term" value="P:molting cycle, collagen and cuticulin-based cuticle"/>
    <property type="evidence" value="ECO:0007669"/>
    <property type="project" value="UniProtKB-ARBA"/>
</dbReference>
<feature type="compositionally biased region" description="Pro residues" evidence="12">
    <location>
        <begin position="69"/>
        <end position="89"/>
    </location>
</feature>
<keyword evidence="15" id="KW-1185">Reference proteome</keyword>
<dbReference type="GO" id="GO:0008270">
    <property type="term" value="F:zinc ion binding"/>
    <property type="evidence" value="ECO:0007669"/>
    <property type="project" value="UniProtKB-UniRule"/>
</dbReference>
<dbReference type="PROSITE" id="PS51864">
    <property type="entry name" value="ASTACIN"/>
    <property type="match status" value="1"/>
</dbReference>
<evidence type="ECO:0000256" key="9">
    <source>
        <dbReference type="ARBA" id="ARBA00023180"/>
    </source>
</evidence>
<dbReference type="Proteomes" id="UP000494206">
    <property type="component" value="Unassembled WGS sequence"/>
</dbReference>
<dbReference type="PROSITE" id="PS00022">
    <property type="entry name" value="EGF_1"/>
    <property type="match status" value="1"/>
</dbReference>
<dbReference type="PRINTS" id="PR00480">
    <property type="entry name" value="ASTACIN"/>
</dbReference>
<dbReference type="InterPro" id="IPR056868">
    <property type="entry name" value="Lipocalin_dom_nem"/>
</dbReference>
<dbReference type="Gene3D" id="2.40.128.20">
    <property type="match status" value="1"/>
</dbReference>
<protein>
    <recommendedName>
        <fullName evidence="11">Metalloendopeptidase</fullName>
        <ecNumber evidence="11">3.4.24.-</ecNumber>
    </recommendedName>
</protein>
<dbReference type="CDD" id="cd00054">
    <property type="entry name" value="EGF_CA"/>
    <property type="match status" value="1"/>
</dbReference>
<accession>A0A8S1F5A1</accession>
<dbReference type="PANTHER" id="PTHR10127">
    <property type="entry name" value="DISCOIDIN, CUB, EGF, LAMININ , AND ZINC METALLOPROTEASE DOMAIN CONTAINING"/>
    <property type="match status" value="1"/>
</dbReference>
<reference evidence="14 15" key="1">
    <citation type="submission" date="2020-04" db="EMBL/GenBank/DDBJ databases">
        <authorList>
            <person name="Laetsch R D."/>
            <person name="Stevens L."/>
            <person name="Kumar S."/>
            <person name="Blaxter L. M."/>
        </authorList>
    </citation>
    <scope>NUCLEOTIDE SEQUENCE [LARGE SCALE GENOMIC DNA]</scope>
</reference>
<keyword evidence="3 10" id="KW-0479">Metal-binding</keyword>
<dbReference type="GO" id="GO:0006508">
    <property type="term" value="P:proteolysis"/>
    <property type="evidence" value="ECO:0007669"/>
    <property type="project" value="UniProtKB-KW"/>
</dbReference>
<evidence type="ECO:0000313" key="15">
    <source>
        <dbReference type="Proteomes" id="UP000494206"/>
    </source>
</evidence>
<keyword evidence="11" id="KW-0732">Signal</keyword>
<keyword evidence="9" id="KW-0325">Glycoprotein</keyword>
<evidence type="ECO:0000256" key="5">
    <source>
        <dbReference type="ARBA" id="ARBA00022833"/>
    </source>
</evidence>
<evidence type="ECO:0000259" key="13">
    <source>
        <dbReference type="PROSITE" id="PS51864"/>
    </source>
</evidence>
<dbReference type="SMART" id="SM00042">
    <property type="entry name" value="CUB"/>
    <property type="match status" value="1"/>
</dbReference>
<gene>
    <name evidence="14" type="ORF">CBOVIS_LOCUS9030</name>
</gene>
<dbReference type="Gene3D" id="3.40.390.10">
    <property type="entry name" value="Collagenase (Catalytic Domain)"/>
    <property type="match status" value="1"/>
</dbReference>
<dbReference type="SMART" id="SM00235">
    <property type="entry name" value="ZnMc"/>
    <property type="match status" value="1"/>
</dbReference>
<feature type="binding site" evidence="10">
    <location>
        <position position="416"/>
    </location>
    <ligand>
        <name>Zn(2+)</name>
        <dbReference type="ChEBI" id="CHEBI:29105"/>
        <note>catalytic</note>
    </ligand>
</feature>
<proteinExistence type="predicted"/>
<dbReference type="SUPFAM" id="SSF49854">
    <property type="entry name" value="Spermadhesin, CUB domain"/>
    <property type="match status" value="1"/>
</dbReference>
<dbReference type="FunFam" id="3.40.390.10:FF:000028">
    <property type="entry name" value="Zinc metalloproteinase"/>
    <property type="match status" value="1"/>
</dbReference>